<name>A0A939T6C5_9ACTN</name>
<keyword evidence="1" id="KW-0812">Transmembrane</keyword>
<dbReference type="GO" id="GO:0016780">
    <property type="term" value="F:phosphotransferase activity, for other substituted phosphate groups"/>
    <property type="evidence" value="ECO:0007669"/>
    <property type="project" value="InterPro"/>
</dbReference>
<feature type="transmembrane region" description="Helical" evidence="1">
    <location>
        <begin position="98"/>
        <end position="123"/>
    </location>
</feature>
<keyword evidence="1" id="KW-1133">Transmembrane helix</keyword>
<reference evidence="2" key="1">
    <citation type="submission" date="2021-03" db="EMBL/GenBank/DDBJ databases">
        <authorList>
            <person name="Kanchanasin P."/>
            <person name="Saeng-In P."/>
            <person name="Phongsopitanun W."/>
            <person name="Yuki M."/>
            <person name="Kudo T."/>
            <person name="Ohkuma M."/>
            <person name="Tanasupawat S."/>
        </authorList>
    </citation>
    <scope>NUCLEOTIDE SEQUENCE</scope>
    <source>
        <strain evidence="2">GKU 128</strain>
    </source>
</reference>
<dbReference type="GO" id="GO:0016020">
    <property type="term" value="C:membrane"/>
    <property type="evidence" value="ECO:0007669"/>
    <property type="project" value="InterPro"/>
</dbReference>
<feature type="transmembrane region" description="Helical" evidence="1">
    <location>
        <begin position="153"/>
        <end position="181"/>
    </location>
</feature>
<proteinExistence type="predicted"/>
<sequence length="190" mass="19033">MDGLYGLKPWYAARLGGVRGVLVRRRVSPDAVTAAGVLAGAGAGVALALLRPGPLAGVVVTLLLALRLACANLDGAIARETGRGSRWGSVLNELGDRAAELAALAGCLALAPAGLVAGAALAATLPSWVSLAGAAAGGPRPQGWPVGKTERCLLLALIAFTGLAVPLLIVLAAGSLLTALVRLERIRRSL</sequence>
<protein>
    <submittedName>
        <fullName evidence="2">CDP-alcohol phosphatidyltransferase family protein</fullName>
    </submittedName>
</protein>
<dbReference type="GO" id="GO:0008654">
    <property type="term" value="P:phospholipid biosynthetic process"/>
    <property type="evidence" value="ECO:0007669"/>
    <property type="project" value="InterPro"/>
</dbReference>
<comment type="caution">
    <text evidence="2">The sequence shown here is derived from an EMBL/GenBank/DDBJ whole genome shotgun (WGS) entry which is preliminary data.</text>
</comment>
<evidence type="ECO:0000256" key="1">
    <source>
        <dbReference type="SAM" id="Phobius"/>
    </source>
</evidence>
<dbReference type="EMBL" id="JAGEOJ010000011">
    <property type="protein sequence ID" value="MBO2450669.1"/>
    <property type="molecule type" value="Genomic_DNA"/>
</dbReference>
<dbReference type="AlphaFoldDB" id="A0A939T6C5"/>
<dbReference type="InterPro" id="IPR043130">
    <property type="entry name" value="CDP-OH_PTrfase_TM_dom"/>
</dbReference>
<dbReference type="RefSeq" id="WP_208258561.1">
    <property type="nucleotide sequence ID" value="NZ_JAGEOJ010000011.1"/>
</dbReference>
<accession>A0A939T6C5</accession>
<keyword evidence="3" id="KW-1185">Reference proteome</keyword>
<gene>
    <name evidence="2" type="ORF">J4573_26435</name>
</gene>
<keyword evidence="1" id="KW-0472">Membrane</keyword>
<feature type="transmembrane region" description="Helical" evidence="1">
    <location>
        <begin position="56"/>
        <end position="77"/>
    </location>
</feature>
<evidence type="ECO:0000313" key="3">
    <source>
        <dbReference type="Proteomes" id="UP000669179"/>
    </source>
</evidence>
<evidence type="ECO:0000313" key="2">
    <source>
        <dbReference type="EMBL" id="MBO2450669.1"/>
    </source>
</evidence>
<dbReference type="Proteomes" id="UP000669179">
    <property type="component" value="Unassembled WGS sequence"/>
</dbReference>
<organism evidence="2 3">
    <name type="scientific">Actinomadura barringtoniae</name>
    <dbReference type="NCBI Taxonomy" id="1427535"/>
    <lineage>
        <taxon>Bacteria</taxon>
        <taxon>Bacillati</taxon>
        <taxon>Actinomycetota</taxon>
        <taxon>Actinomycetes</taxon>
        <taxon>Streptosporangiales</taxon>
        <taxon>Thermomonosporaceae</taxon>
        <taxon>Actinomadura</taxon>
    </lineage>
</organism>
<dbReference type="Gene3D" id="1.20.120.1760">
    <property type="match status" value="1"/>
</dbReference>